<comment type="caution">
    <text evidence="1">The sequence shown here is derived from an EMBL/GenBank/DDBJ whole genome shotgun (WGS) entry which is preliminary data.</text>
</comment>
<keyword evidence="2" id="KW-1185">Reference proteome</keyword>
<evidence type="ECO:0000313" key="1">
    <source>
        <dbReference type="EMBL" id="TNN58130.1"/>
    </source>
</evidence>
<dbReference type="EMBL" id="SRLO01000388">
    <property type="protein sequence ID" value="TNN58130.1"/>
    <property type="molecule type" value="Genomic_DNA"/>
</dbReference>
<proteinExistence type="predicted"/>
<dbReference type="Proteomes" id="UP000314294">
    <property type="component" value="Unassembled WGS sequence"/>
</dbReference>
<protein>
    <submittedName>
        <fullName evidence="1">Uncharacterized protein</fullName>
    </submittedName>
</protein>
<reference evidence="1 2" key="1">
    <citation type="submission" date="2019-03" db="EMBL/GenBank/DDBJ databases">
        <title>First draft genome of Liparis tanakae, snailfish: a comprehensive survey of snailfish specific genes.</title>
        <authorList>
            <person name="Kim W."/>
            <person name="Song I."/>
            <person name="Jeong J.-H."/>
            <person name="Kim D."/>
            <person name="Kim S."/>
            <person name="Ryu S."/>
            <person name="Song J.Y."/>
            <person name="Lee S.K."/>
        </authorList>
    </citation>
    <scope>NUCLEOTIDE SEQUENCE [LARGE SCALE GENOMIC DNA]</scope>
    <source>
        <tissue evidence="1">Muscle</tissue>
    </source>
</reference>
<gene>
    <name evidence="1" type="ORF">EYF80_031653</name>
</gene>
<sequence length="98" mass="10527">MNTTHKWLTPSPDGLRKGVVMRTQQAVSGRIKSVGIAADFESAHGQQTCRTQLHQPAQGGEPEAKLTSYRTRGCTPLPSMLLAIPDETVQSGSRTPLG</sequence>
<name>A0A4Z2GXY5_9TELE</name>
<accession>A0A4Z2GXY5</accession>
<evidence type="ECO:0000313" key="2">
    <source>
        <dbReference type="Proteomes" id="UP000314294"/>
    </source>
</evidence>
<organism evidence="1 2">
    <name type="scientific">Liparis tanakae</name>
    <name type="common">Tanaka's snailfish</name>
    <dbReference type="NCBI Taxonomy" id="230148"/>
    <lineage>
        <taxon>Eukaryota</taxon>
        <taxon>Metazoa</taxon>
        <taxon>Chordata</taxon>
        <taxon>Craniata</taxon>
        <taxon>Vertebrata</taxon>
        <taxon>Euteleostomi</taxon>
        <taxon>Actinopterygii</taxon>
        <taxon>Neopterygii</taxon>
        <taxon>Teleostei</taxon>
        <taxon>Neoteleostei</taxon>
        <taxon>Acanthomorphata</taxon>
        <taxon>Eupercaria</taxon>
        <taxon>Perciformes</taxon>
        <taxon>Cottioidei</taxon>
        <taxon>Cottales</taxon>
        <taxon>Liparidae</taxon>
        <taxon>Liparis</taxon>
    </lineage>
</organism>
<dbReference type="AlphaFoldDB" id="A0A4Z2GXY5"/>